<organism evidence="3 4">
    <name type="scientific">Veillonella dispar DORA_11</name>
    <dbReference type="NCBI Taxonomy" id="1403949"/>
    <lineage>
        <taxon>Bacteria</taxon>
        <taxon>Bacillati</taxon>
        <taxon>Bacillota</taxon>
        <taxon>Negativicutes</taxon>
        <taxon>Veillonellales</taxon>
        <taxon>Veillonellaceae</taxon>
        <taxon>Veillonella</taxon>
    </lineage>
</organism>
<evidence type="ECO:0000313" key="3">
    <source>
        <dbReference type="EMBL" id="ETI98690.1"/>
    </source>
</evidence>
<dbReference type="AlphaFoldDB" id="W1UYX1"/>
<name>W1UYX1_9FIRM</name>
<feature type="non-terminal residue" evidence="3">
    <location>
        <position position="81"/>
    </location>
</feature>
<reference evidence="3 4" key="1">
    <citation type="submission" date="2013-12" db="EMBL/GenBank/DDBJ databases">
        <title>A Varibaculum cambriense genome reconstructed from a premature infant gut community with otherwise low bacterial novelty that shifts toward anaerobic metabolism during the third week of life.</title>
        <authorList>
            <person name="Brown C.T."/>
            <person name="Sharon I."/>
            <person name="Thomas B.C."/>
            <person name="Castelle C.J."/>
            <person name="Morowitz M.J."/>
            <person name="Banfield J.F."/>
        </authorList>
    </citation>
    <scope>NUCLEOTIDE SEQUENCE [LARGE SCALE GENOMIC DNA]</scope>
    <source>
        <strain evidence="4">DORA_11</strain>
    </source>
</reference>
<dbReference type="EMBL" id="AZMJ01000537">
    <property type="protein sequence ID" value="ETI98690.1"/>
    <property type="molecule type" value="Genomic_DNA"/>
</dbReference>
<sequence length="81" mass="8726">MGFDALIPAVQSGDIDMIAAGINATPEREKVLDFSDVYFDQGGFITVVRKDNTTIHNMDELAGKTVGVQIGTIPVEMAQKI</sequence>
<evidence type="ECO:0000259" key="2">
    <source>
        <dbReference type="Pfam" id="PF00497"/>
    </source>
</evidence>
<keyword evidence="1" id="KW-0732">Signal</keyword>
<dbReference type="PANTHER" id="PTHR35936">
    <property type="entry name" value="MEMBRANE-BOUND LYTIC MUREIN TRANSGLYCOSYLASE F"/>
    <property type="match status" value="1"/>
</dbReference>
<accession>W1UYX1</accession>
<protein>
    <submittedName>
        <fullName evidence="3">Extracellular solute-binding protein family 3</fullName>
    </submittedName>
</protein>
<dbReference type="Proteomes" id="UP000018855">
    <property type="component" value="Unassembled WGS sequence"/>
</dbReference>
<proteinExistence type="predicted"/>
<feature type="domain" description="Solute-binding protein family 3/N-terminal" evidence="2">
    <location>
        <begin position="1"/>
        <end position="55"/>
    </location>
</feature>
<dbReference type="PANTHER" id="PTHR35936:SF17">
    <property type="entry name" value="ARGININE-BINDING EXTRACELLULAR PROTEIN ARTP"/>
    <property type="match status" value="1"/>
</dbReference>
<evidence type="ECO:0000256" key="1">
    <source>
        <dbReference type="ARBA" id="ARBA00022729"/>
    </source>
</evidence>
<evidence type="ECO:0000313" key="4">
    <source>
        <dbReference type="Proteomes" id="UP000018855"/>
    </source>
</evidence>
<comment type="caution">
    <text evidence="3">The sequence shown here is derived from an EMBL/GenBank/DDBJ whole genome shotgun (WGS) entry which is preliminary data.</text>
</comment>
<gene>
    <name evidence="3" type="ORF">Q619_VDC00537G0001</name>
</gene>
<dbReference type="InterPro" id="IPR001638">
    <property type="entry name" value="Solute-binding_3/MltF_N"/>
</dbReference>
<dbReference type="Gene3D" id="3.40.190.10">
    <property type="entry name" value="Periplasmic binding protein-like II"/>
    <property type="match status" value="2"/>
</dbReference>
<dbReference type="Pfam" id="PF00497">
    <property type="entry name" value="SBP_bac_3"/>
    <property type="match status" value="1"/>
</dbReference>
<dbReference type="SUPFAM" id="SSF53850">
    <property type="entry name" value="Periplasmic binding protein-like II"/>
    <property type="match status" value="1"/>
</dbReference>